<dbReference type="GO" id="GO:0000462">
    <property type="term" value="P:maturation of SSU-rRNA from tricistronic rRNA transcript (SSU-rRNA, 5.8S rRNA, LSU-rRNA)"/>
    <property type="evidence" value="ECO:0007669"/>
    <property type="project" value="TreeGrafter"/>
</dbReference>
<comment type="function">
    <text evidence="1">Involved in nucleolar processing of pre-18S ribosomal RNA.</text>
</comment>
<keyword evidence="1" id="KW-0539">Nucleus</keyword>
<evidence type="ECO:0000313" key="2">
    <source>
        <dbReference type="Ensembl" id="ENSSPUP00000020593.1"/>
    </source>
</evidence>
<sequence length="227" mass="25266">MQLLPFMIITNNNSKSAEWKVASCLADSGLCVLHPLLNGWPEAFEKVIKTTESAQLVGVSNEKMILLLSENILSEDPSLVLQMVEGLVSVGEKESYTVKEKVTAHIISSVLVQCCCNSQKEEWHLSLALKVFYLLKGKIGKHEASHSAEEISLKWSTDSEPGSLVPLELLAAYIEKLNGGLNVDIEDSVMLMFLLKRFIQGLTCPFSFLKARPPWVWFPQLPAPMLH</sequence>
<dbReference type="InterPro" id="IPR040191">
    <property type="entry name" value="UTP10"/>
</dbReference>
<dbReference type="GO" id="GO:0034455">
    <property type="term" value="C:t-UTP complex"/>
    <property type="evidence" value="ECO:0007669"/>
    <property type="project" value="TreeGrafter"/>
</dbReference>
<protein>
    <recommendedName>
        <fullName evidence="1">HEAT repeat-containing protein 1</fullName>
    </recommendedName>
</protein>
<dbReference type="GO" id="GO:0045943">
    <property type="term" value="P:positive regulation of transcription by RNA polymerase I"/>
    <property type="evidence" value="ECO:0007669"/>
    <property type="project" value="TreeGrafter"/>
</dbReference>
<dbReference type="GO" id="GO:0030686">
    <property type="term" value="C:90S preribosome"/>
    <property type="evidence" value="ECO:0007669"/>
    <property type="project" value="TreeGrafter"/>
</dbReference>
<keyword evidence="1" id="KW-0698">rRNA processing</keyword>
<comment type="subcellular location">
    <subcellularLocation>
        <location evidence="1">Nucleus</location>
        <location evidence="1">Nucleolus</location>
    </subcellularLocation>
</comment>
<dbReference type="AlphaFoldDB" id="A0A8D0H953"/>
<organism evidence="2 3">
    <name type="scientific">Sphenodon punctatus</name>
    <name type="common">Tuatara</name>
    <name type="synonym">Hatteria punctata</name>
    <dbReference type="NCBI Taxonomy" id="8508"/>
    <lineage>
        <taxon>Eukaryota</taxon>
        <taxon>Metazoa</taxon>
        <taxon>Chordata</taxon>
        <taxon>Craniata</taxon>
        <taxon>Vertebrata</taxon>
        <taxon>Euteleostomi</taxon>
        <taxon>Lepidosauria</taxon>
        <taxon>Sphenodontia</taxon>
        <taxon>Sphenodontidae</taxon>
        <taxon>Sphenodon</taxon>
    </lineage>
</organism>
<dbReference type="PANTHER" id="PTHR13457:SF1">
    <property type="entry name" value="HEAT REPEAT-CONTAINING PROTEIN 1"/>
    <property type="match status" value="1"/>
</dbReference>
<proteinExistence type="inferred from homology"/>
<reference evidence="2" key="2">
    <citation type="submission" date="2025-09" db="UniProtKB">
        <authorList>
            <consortium name="Ensembl"/>
        </authorList>
    </citation>
    <scope>IDENTIFICATION</scope>
</reference>
<reference evidence="2" key="1">
    <citation type="submission" date="2025-08" db="UniProtKB">
        <authorList>
            <consortium name="Ensembl"/>
        </authorList>
    </citation>
    <scope>IDENTIFICATION</scope>
</reference>
<dbReference type="Proteomes" id="UP000694392">
    <property type="component" value="Unplaced"/>
</dbReference>
<name>A0A8D0H953_SPHPU</name>
<keyword evidence="3" id="KW-1185">Reference proteome</keyword>
<keyword evidence="1" id="KW-0690">Ribosome biogenesis</keyword>
<dbReference type="OMA" id="SQKEEWH"/>
<evidence type="ECO:0000313" key="3">
    <source>
        <dbReference type="Proteomes" id="UP000694392"/>
    </source>
</evidence>
<evidence type="ECO:0000256" key="1">
    <source>
        <dbReference type="RuleBase" id="RU367065"/>
    </source>
</evidence>
<keyword evidence="1" id="KW-0687">Ribonucleoprotein</keyword>
<dbReference type="GeneTree" id="ENSGT00390000015845"/>
<dbReference type="GO" id="GO:0032040">
    <property type="term" value="C:small-subunit processome"/>
    <property type="evidence" value="ECO:0007669"/>
    <property type="project" value="TreeGrafter"/>
</dbReference>
<dbReference type="Ensembl" id="ENSSPUT00000021943.1">
    <property type="protein sequence ID" value="ENSSPUP00000020593.1"/>
    <property type="gene ID" value="ENSSPUG00000015826.1"/>
</dbReference>
<accession>A0A8D0H953</accession>
<comment type="similarity">
    <text evidence="1">Belongs to the HEATR1/UTP10 family.</text>
</comment>
<dbReference type="PANTHER" id="PTHR13457">
    <property type="entry name" value="BAP28"/>
    <property type="match status" value="1"/>
</dbReference>
<dbReference type="GO" id="GO:0030515">
    <property type="term" value="F:snoRNA binding"/>
    <property type="evidence" value="ECO:0007669"/>
    <property type="project" value="TreeGrafter"/>
</dbReference>